<dbReference type="UniPathway" id="UPA00588">
    <property type="reaction ID" value="UER00649"/>
</dbReference>
<comment type="caution">
    <text evidence="8">The sequence shown here is derived from an EMBL/GenBank/DDBJ whole genome shotgun (WGS) entry which is preliminary data.</text>
</comment>
<keyword evidence="3 5" id="KW-0547">Nucleotide-binding</keyword>
<evidence type="ECO:0000313" key="8">
    <source>
        <dbReference type="EMBL" id="THH39988.1"/>
    </source>
</evidence>
<comment type="domain">
    <text evidence="5">Consists of three domains, a large central CORE domain and two small peripheral domains, NMPbind and LID, which undergo movements during catalysis. The LID domain closes over the site of phosphoryl transfer upon ATP binding. Assembling and dissambling the active center during each catalytic cycle provides an effective means to prevent ATP hydrolysis.</text>
</comment>
<evidence type="ECO:0000256" key="3">
    <source>
        <dbReference type="ARBA" id="ARBA00022741"/>
    </source>
</evidence>
<dbReference type="GO" id="GO:0005737">
    <property type="term" value="C:cytoplasm"/>
    <property type="evidence" value="ECO:0007669"/>
    <property type="project" value="UniProtKB-SubCell"/>
</dbReference>
<dbReference type="PROSITE" id="PS00113">
    <property type="entry name" value="ADENYLATE_KINASE"/>
    <property type="match status" value="1"/>
</dbReference>
<sequence>MYNLILFGPPGSGKGTQAQLLVDKHDFLHISTGDMFREELSRNTPLGQEARSYMDAGHLVPDEVTIAMLRKRVDQHPDVTGIIFDGFPRTDPQAAALNELMEEKNSQINALILLDVDADTIVKRILGRAATSGRADDLKEEVIRTRYENFVNYTSPVFDFYDNLGLARRVDGTLTPEAVSAEIDAIISNGLDAD</sequence>
<proteinExistence type="inferred from homology"/>
<dbReference type="NCBIfam" id="NF011105">
    <property type="entry name" value="PRK14532.1"/>
    <property type="match status" value="1"/>
</dbReference>
<dbReference type="PANTHER" id="PTHR23359">
    <property type="entry name" value="NUCLEOTIDE KINASE"/>
    <property type="match status" value="1"/>
</dbReference>
<keyword evidence="1 5" id="KW-0808">Transferase</keyword>
<reference evidence="8 9" key="1">
    <citation type="submission" date="2019-04" db="EMBL/GenBank/DDBJ databases">
        <title>Lewinella litorea sp. nov., isolated from a marine sand.</title>
        <authorList>
            <person name="Yoon J.-H."/>
        </authorList>
    </citation>
    <scope>NUCLEOTIDE SEQUENCE [LARGE SCALE GENOMIC DNA]</scope>
    <source>
        <strain evidence="8 9">HSMS-39</strain>
    </source>
</reference>
<dbReference type="Pfam" id="PF00406">
    <property type="entry name" value="ADK"/>
    <property type="match status" value="1"/>
</dbReference>
<dbReference type="InterPro" id="IPR027417">
    <property type="entry name" value="P-loop_NTPase"/>
</dbReference>
<gene>
    <name evidence="5" type="primary">adk</name>
    <name evidence="8" type="ORF">E4021_10310</name>
</gene>
<dbReference type="GO" id="GO:0044209">
    <property type="term" value="P:AMP salvage"/>
    <property type="evidence" value="ECO:0007669"/>
    <property type="project" value="UniProtKB-UniRule"/>
</dbReference>
<comment type="subunit">
    <text evidence="5 7">Monomer.</text>
</comment>
<feature type="binding site" evidence="5">
    <location>
        <position position="134"/>
    </location>
    <ligand>
        <name>AMP</name>
        <dbReference type="ChEBI" id="CHEBI:456215"/>
    </ligand>
</feature>
<dbReference type="PRINTS" id="PR00094">
    <property type="entry name" value="ADENYLTKNASE"/>
</dbReference>
<evidence type="ECO:0000256" key="5">
    <source>
        <dbReference type="HAMAP-Rule" id="MF_00235"/>
    </source>
</evidence>
<evidence type="ECO:0000256" key="7">
    <source>
        <dbReference type="RuleBase" id="RU003331"/>
    </source>
</evidence>
<dbReference type="EMBL" id="SRSF01000003">
    <property type="protein sequence ID" value="THH39988.1"/>
    <property type="molecule type" value="Genomic_DNA"/>
</dbReference>
<dbReference type="InterPro" id="IPR000850">
    <property type="entry name" value="Adenylat/UMP-CMP_kin"/>
</dbReference>
<evidence type="ECO:0000256" key="1">
    <source>
        <dbReference type="ARBA" id="ARBA00022679"/>
    </source>
</evidence>
<dbReference type="SUPFAM" id="SSF52540">
    <property type="entry name" value="P-loop containing nucleoside triphosphate hydrolases"/>
    <property type="match status" value="1"/>
</dbReference>
<comment type="pathway">
    <text evidence="5">Purine metabolism; AMP biosynthesis via salvage pathway; AMP from ADP: step 1/1.</text>
</comment>
<comment type="catalytic activity">
    <reaction evidence="5 7">
        <text>AMP + ATP = 2 ADP</text>
        <dbReference type="Rhea" id="RHEA:12973"/>
        <dbReference type="ChEBI" id="CHEBI:30616"/>
        <dbReference type="ChEBI" id="CHEBI:456215"/>
        <dbReference type="ChEBI" id="CHEBI:456216"/>
        <dbReference type="EC" id="2.7.4.3"/>
    </reaction>
</comment>
<feature type="binding site" evidence="5">
    <location>
        <position position="93"/>
    </location>
    <ligand>
        <name>AMP</name>
        <dbReference type="ChEBI" id="CHEBI:456215"/>
    </ligand>
</feature>
<comment type="function">
    <text evidence="5">Catalyzes the reversible transfer of the terminal phosphate group between ATP and AMP. Plays an important role in cellular energy homeostasis and in adenine nucleotide metabolism.</text>
</comment>
<evidence type="ECO:0000313" key="9">
    <source>
        <dbReference type="Proteomes" id="UP000308528"/>
    </source>
</evidence>
<evidence type="ECO:0000256" key="2">
    <source>
        <dbReference type="ARBA" id="ARBA00022727"/>
    </source>
</evidence>
<feature type="binding site" evidence="5">
    <location>
        <begin position="86"/>
        <end position="89"/>
    </location>
    <ligand>
        <name>AMP</name>
        <dbReference type="ChEBI" id="CHEBI:456215"/>
    </ligand>
</feature>
<feature type="binding site" evidence="5">
    <location>
        <position position="174"/>
    </location>
    <ligand>
        <name>ATP</name>
        <dbReference type="ChEBI" id="CHEBI:30616"/>
    </ligand>
</feature>
<dbReference type="Proteomes" id="UP000308528">
    <property type="component" value="Unassembled WGS sequence"/>
</dbReference>
<dbReference type="CDD" id="cd01428">
    <property type="entry name" value="ADK"/>
    <property type="match status" value="1"/>
</dbReference>
<dbReference type="HAMAP" id="MF_00235">
    <property type="entry name" value="Adenylate_kinase_Adk"/>
    <property type="match status" value="1"/>
</dbReference>
<keyword evidence="4 5" id="KW-0418">Kinase</keyword>
<evidence type="ECO:0000256" key="6">
    <source>
        <dbReference type="RuleBase" id="RU003330"/>
    </source>
</evidence>
<dbReference type="GO" id="GO:0004017">
    <property type="term" value="F:AMP kinase activity"/>
    <property type="evidence" value="ECO:0007669"/>
    <property type="project" value="UniProtKB-UniRule"/>
</dbReference>
<dbReference type="GO" id="GO:0005524">
    <property type="term" value="F:ATP binding"/>
    <property type="evidence" value="ECO:0007669"/>
    <property type="project" value="UniProtKB-UniRule"/>
</dbReference>
<feature type="binding site" evidence="5">
    <location>
        <position position="146"/>
    </location>
    <ligand>
        <name>AMP</name>
        <dbReference type="ChEBI" id="CHEBI:456215"/>
    </ligand>
</feature>
<comment type="similarity">
    <text evidence="5 6">Belongs to the adenylate kinase family.</text>
</comment>
<accession>A0A4S4NNP2</accession>
<organism evidence="8 9">
    <name type="scientific">Neolewinella litorea</name>
    <dbReference type="NCBI Taxonomy" id="2562452"/>
    <lineage>
        <taxon>Bacteria</taxon>
        <taxon>Pseudomonadati</taxon>
        <taxon>Bacteroidota</taxon>
        <taxon>Saprospiria</taxon>
        <taxon>Saprospirales</taxon>
        <taxon>Lewinellaceae</taxon>
        <taxon>Neolewinella</taxon>
    </lineage>
</organism>
<evidence type="ECO:0000256" key="4">
    <source>
        <dbReference type="ARBA" id="ARBA00022777"/>
    </source>
</evidence>
<dbReference type="AlphaFoldDB" id="A0A4S4NNP2"/>
<dbReference type="NCBIfam" id="NF011100">
    <property type="entry name" value="PRK14527.1"/>
    <property type="match status" value="1"/>
</dbReference>
<dbReference type="InterPro" id="IPR033690">
    <property type="entry name" value="Adenylat_kinase_CS"/>
</dbReference>
<protein>
    <recommendedName>
        <fullName evidence="5 7">Adenylate kinase</fullName>
        <shortName evidence="5">AK</shortName>
        <ecNumber evidence="5 7">2.7.4.3</ecNumber>
    </recommendedName>
    <alternativeName>
        <fullName evidence="5">ATP-AMP transphosphorylase</fullName>
    </alternativeName>
    <alternativeName>
        <fullName evidence="5">ATP:AMP phosphotransferase</fullName>
    </alternativeName>
    <alternativeName>
        <fullName evidence="5">Adenylate monophosphate kinase</fullName>
    </alternativeName>
</protein>
<keyword evidence="5" id="KW-0963">Cytoplasm</keyword>
<feature type="binding site" evidence="5">
    <location>
        <position position="128"/>
    </location>
    <ligand>
        <name>ATP</name>
        <dbReference type="ChEBI" id="CHEBI:30616"/>
    </ligand>
</feature>
<dbReference type="NCBIfam" id="NF011104">
    <property type="entry name" value="PRK14531.1"/>
    <property type="match status" value="1"/>
</dbReference>
<comment type="caution">
    <text evidence="5">Lacks conserved residue(s) required for the propagation of feature annotation.</text>
</comment>
<dbReference type="Gene3D" id="3.40.50.300">
    <property type="entry name" value="P-loop containing nucleotide triphosphate hydrolases"/>
    <property type="match status" value="1"/>
</dbReference>
<name>A0A4S4NNP2_9BACT</name>
<feature type="binding site" evidence="5">
    <location>
        <begin position="58"/>
        <end position="60"/>
    </location>
    <ligand>
        <name>AMP</name>
        <dbReference type="ChEBI" id="CHEBI:456215"/>
    </ligand>
</feature>
<keyword evidence="5 7" id="KW-0067">ATP-binding</keyword>
<keyword evidence="9" id="KW-1185">Reference proteome</keyword>
<dbReference type="EC" id="2.7.4.3" evidence="5 7"/>
<dbReference type="NCBIfam" id="NF001381">
    <property type="entry name" value="PRK00279.1-3"/>
    <property type="match status" value="1"/>
</dbReference>
<feature type="binding site" evidence="5">
    <location>
        <begin position="11"/>
        <end position="16"/>
    </location>
    <ligand>
        <name>ATP</name>
        <dbReference type="ChEBI" id="CHEBI:30616"/>
    </ligand>
</feature>
<dbReference type="OrthoDB" id="9805030at2"/>
<comment type="subcellular location">
    <subcellularLocation>
        <location evidence="5 7">Cytoplasm</location>
    </subcellularLocation>
</comment>
<feature type="binding site" evidence="5">
    <location>
        <position position="37"/>
    </location>
    <ligand>
        <name>AMP</name>
        <dbReference type="ChEBI" id="CHEBI:456215"/>
    </ligand>
</feature>
<feature type="region of interest" description="NMP" evidence="5">
    <location>
        <begin position="31"/>
        <end position="60"/>
    </location>
</feature>
<keyword evidence="2 5" id="KW-0545">Nucleotide biosynthesis</keyword>
<feature type="binding site" evidence="5">
    <location>
        <position position="32"/>
    </location>
    <ligand>
        <name>AMP</name>
        <dbReference type="ChEBI" id="CHEBI:456215"/>
    </ligand>
</feature>